<dbReference type="GeneID" id="38124742"/>
<evidence type="ECO:0000313" key="3">
    <source>
        <dbReference type="Proteomes" id="UP000215305"/>
    </source>
</evidence>
<name>A0A397GBG7_ASPTH</name>
<protein>
    <recommendedName>
        <fullName evidence="4">BHLH domain-containing protein</fullName>
    </recommendedName>
</protein>
<feature type="region of interest" description="Disordered" evidence="1">
    <location>
        <begin position="1"/>
        <end position="44"/>
    </location>
</feature>
<evidence type="ECO:0008006" key="4">
    <source>
        <dbReference type="Google" id="ProtNLM"/>
    </source>
</evidence>
<dbReference type="InterPro" id="IPR036638">
    <property type="entry name" value="HLH_DNA-bd_sf"/>
</dbReference>
<feature type="compositionally biased region" description="Low complexity" evidence="1">
    <location>
        <begin position="20"/>
        <end position="37"/>
    </location>
</feature>
<dbReference type="GO" id="GO:0046983">
    <property type="term" value="F:protein dimerization activity"/>
    <property type="evidence" value="ECO:0007669"/>
    <property type="project" value="InterPro"/>
</dbReference>
<accession>A0A397GBG7</accession>
<organism evidence="2 3">
    <name type="scientific">Aspergillus thermomutatus</name>
    <name type="common">Neosartorya pseudofischeri</name>
    <dbReference type="NCBI Taxonomy" id="41047"/>
    <lineage>
        <taxon>Eukaryota</taxon>
        <taxon>Fungi</taxon>
        <taxon>Dikarya</taxon>
        <taxon>Ascomycota</taxon>
        <taxon>Pezizomycotina</taxon>
        <taxon>Eurotiomycetes</taxon>
        <taxon>Eurotiomycetidae</taxon>
        <taxon>Eurotiales</taxon>
        <taxon>Aspergillaceae</taxon>
        <taxon>Aspergillus</taxon>
        <taxon>Aspergillus subgen. Fumigati</taxon>
    </lineage>
</organism>
<gene>
    <name evidence="2" type="ORF">CDV56_102768</name>
</gene>
<comment type="caution">
    <text evidence="2">The sequence shown here is derived from an EMBL/GenBank/DDBJ whole genome shotgun (WGS) entry which is preliminary data.</text>
</comment>
<dbReference type="OrthoDB" id="4289261at2759"/>
<dbReference type="AlphaFoldDB" id="A0A397GBG7"/>
<dbReference type="Proteomes" id="UP000215305">
    <property type="component" value="Unassembled WGS sequence"/>
</dbReference>
<dbReference type="RefSeq" id="XP_026611484.1">
    <property type="nucleotide sequence ID" value="XM_026756387.1"/>
</dbReference>
<dbReference type="Gene3D" id="4.10.280.10">
    <property type="entry name" value="Helix-loop-helix DNA-binding domain"/>
    <property type="match status" value="1"/>
</dbReference>
<evidence type="ECO:0000313" key="2">
    <source>
        <dbReference type="EMBL" id="RHZ47224.1"/>
    </source>
</evidence>
<dbReference type="VEuPathDB" id="FungiDB:CDV56_102768"/>
<reference evidence="2" key="1">
    <citation type="submission" date="2018-08" db="EMBL/GenBank/DDBJ databases">
        <title>Draft genome sequence of azole-resistant Aspergillus thermomutatus (Neosartorya pseudofischeri) strain HMR AF 39, isolated from a human nasal aspirate.</title>
        <authorList>
            <person name="Parent-Michaud M."/>
            <person name="Dufresne P.J."/>
            <person name="Fournier E."/>
            <person name="Martineau C."/>
            <person name="Moreira S."/>
            <person name="Perkins V."/>
            <person name="De Repentigny L."/>
            <person name="Dufresne S.F."/>
        </authorList>
    </citation>
    <scope>NUCLEOTIDE SEQUENCE [LARGE SCALE GENOMIC DNA]</scope>
    <source>
        <strain evidence="2">HMR AF 39</strain>
    </source>
</reference>
<dbReference type="SUPFAM" id="SSF47459">
    <property type="entry name" value="HLH, helix-loop-helix DNA-binding domain"/>
    <property type="match status" value="1"/>
</dbReference>
<keyword evidence="3" id="KW-1185">Reference proteome</keyword>
<dbReference type="EMBL" id="NKHU02000227">
    <property type="protein sequence ID" value="RHZ47224.1"/>
    <property type="molecule type" value="Genomic_DNA"/>
</dbReference>
<evidence type="ECO:0000256" key="1">
    <source>
        <dbReference type="SAM" id="MobiDB-lite"/>
    </source>
</evidence>
<proteinExistence type="predicted"/>
<sequence length="169" mass="18444">MPDSTESNSTRHRKIQPFDTTTTMSPSPPSSYSTSAARPPPRYIELRPKGEGVLITFPEGASGQVDSRRKRHALSQKNQRDRLKAALEQMARVLHAGGVGSVFFMGLLSAETRAAGSGMVADGVESTLQVELIETAVEYIQSLEKEVKTLRSSVKEVPRRQEGVACSEQ</sequence>